<name>A0AAU9D6M4_9BACT</name>
<reference evidence="3 4" key="1">
    <citation type="submission" date="2021-12" db="EMBL/GenBank/DDBJ databases">
        <title>Genome sequencing of bacteria with rrn-lacking chromosome and rrn-plasmid.</title>
        <authorList>
            <person name="Anda M."/>
            <person name="Iwasaki W."/>
        </authorList>
    </citation>
    <scope>NUCLEOTIDE SEQUENCE [LARGE SCALE GENOMIC DNA]</scope>
    <source>
        <strain evidence="3 4">DSM 100852</strain>
        <plasmid evidence="3 4">pFA10</plasmid>
    </source>
</reference>
<evidence type="ECO:0000256" key="1">
    <source>
        <dbReference type="SAM" id="SignalP"/>
    </source>
</evidence>
<sequence>MEYLRILFTLLFVTLGVLAKAQTANPASGGGEASGSGGSASYTVGLVSYQFVIGPTVSVTEGVQQPYEVLESSKNKCTVILYPNPTPDVFKLDIIGDFNEKKVELRLQNLNGQIVQIRDVILNETFVPIVKLPESAYIVAVYSSGKKVCDSKIIIKNVK</sequence>
<geneLocation type="plasmid" evidence="3 4">
    <name>pFA10</name>
</geneLocation>
<keyword evidence="3" id="KW-0614">Plasmid</keyword>
<dbReference type="KEGG" id="fax:FUAX_54740"/>
<keyword evidence="1" id="KW-0732">Signal</keyword>
<feature type="signal peptide" evidence="1">
    <location>
        <begin position="1"/>
        <end position="19"/>
    </location>
</feature>
<evidence type="ECO:0000259" key="2">
    <source>
        <dbReference type="Pfam" id="PF18962"/>
    </source>
</evidence>
<proteinExistence type="predicted"/>
<dbReference type="AlphaFoldDB" id="A0AAU9D6M4"/>
<evidence type="ECO:0000313" key="3">
    <source>
        <dbReference type="EMBL" id="BDD13042.1"/>
    </source>
</evidence>
<dbReference type="NCBIfam" id="TIGR04183">
    <property type="entry name" value="Por_Secre_tail"/>
    <property type="match status" value="1"/>
</dbReference>
<protein>
    <recommendedName>
        <fullName evidence="2">Secretion system C-terminal sorting domain-containing protein</fullName>
    </recommendedName>
</protein>
<dbReference type="Pfam" id="PF18962">
    <property type="entry name" value="Por_Secre_tail"/>
    <property type="match status" value="1"/>
</dbReference>
<dbReference type="EMBL" id="AP025324">
    <property type="protein sequence ID" value="BDD13042.1"/>
    <property type="molecule type" value="Genomic_DNA"/>
</dbReference>
<dbReference type="Proteomes" id="UP001348817">
    <property type="component" value="Plasmid pFA10"/>
</dbReference>
<accession>A0AAU9D6M4</accession>
<dbReference type="InterPro" id="IPR026444">
    <property type="entry name" value="Secre_tail"/>
</dbReference>
<dbReference type="RefSeq" id="WP_338396219.1">
    <property type="nucleotide sequence ID" value="NZ_AP025324.1"/>
</dbReference>
<feature type="chain" id="PRO_5043392495" description="Secretion system C-terminal sorting domain-containing protein" evidence="1">
    <location>
        <begin position="20"/>
        <end position="159"/>
    </location>
</feature>
<gene>
    <name evidence="3" type="ORF">FUAX_54740</name>
</gene>
<feature type="domain" description="Secretion system C-terminal sorting" evidence="2">
    <location>
        <begin position="81"/>
        <end position="155"/>
    </location>
</feature>
<evidence type="ECO:0000313" key="4">
    <source>
        <dbReference type="Proteomes" id="UP001348817"/>
    </source>
</evidence>
<keyword evidence="4" id="KW-1185">Reference proteome</keyword>
<organism evidence="3 4">
    <name type="scientific">Fulvitalea axinellae</name>
    <dbReference type="NCBI Taxonomy" id="1182444"/>
    <lineage>
        <taxon>Bacteria</taxon>
        <taxon>Pseudomonadati</taxon>
        <taxon>Bacteroidota</taxon>
        <taxon>Cytophagia</taxon>
        <taxon>Cytophagales</taxon>
        <taxon>Persicobacteraceae</taxon>
        <taxon>Fulvitalea</taxon>
    </lineage>
</organism>